<name>A0A7R8CP24_LEPSM</name>
<keyword evidence="1" id="KW-0132">Cell division</keyword>
<keyword evidence="11" id="KW-1185">Reference proteome</keyword>
<keyword evidence="6" id="KW-0131">Cell cycle</keyword>
<keyword evidence="5 7" id="KW-0802">TPR repeat</keyword>
<dbReference type="InterPro" id="IPR019734">
    <property type="entry name" value="TPR_rpt"/>
</dbReference>
<dbReference type="GO" id="GO:0051301">
    <property type="term" value="P:cell division"/>
    <property type="evidence" value="ECO:0007669"/>
    <property type="project" value="UniProtKB-KW"/>
</dbReference>
<evidence type="ECO:0000313" key="11">
    <source>
        <dbReference type="Proteomes" id="UP000675881"/>
    </source>
</evidence>
<feature type="compositionally biased region" description="Low complexity" evidence="8">
    <location>
        <begin position="605"/>
        <end position="619"/>
    </location>
</feature>
<dbReference type="PANTHER" id="PTHR12558">
    <property type="entry name" value="CELL DIVISION CYCLE 16,23,27"/>
    <property type="match status" value="1"/>
</dbReference>
<feature type="compositionally biased region" description="Polar residues" evidence="8">
    <location>
        <begin position="620"/>
        <end position="629"/>
    </location>
</feature>
<protein>
    <submittedName>
        <fullName evidence="10">APC8</fullName>
    </submittedName>
</protein>
<accession>A0A7R8CP24</accession>
<dbReference type="GO" id="GO:0005680">
    <property type="term" value="C:anaphase-promoting complex"/>
    <property type="evidence" value="ECO:0007669"/>
    <property type="project" value="InterPro"/>
</dbReference>
<dbReference type="GO" id="GO:0016567">
    <property type="term" value="P:protein ubiquitination"/>
    <property type="evidence" value="ECO:0007669"/>
    <property type="project" value="TreeGrafter"/>
</dbReference>
<evidence type="ECO:0000259" key="9">
    <source>
        <dbReference type="Pfam" id="PF04049"/>
    </source>
</evidence>
<dbReference type="Gene3D" id="1.25.40.10">
    <property type="entry name" value="Tetratricopeptide repeat domain"/>
    <property type="match status" value="3"/>
</dbReference>
<dbReference type="OrthoDB" id="10262026at2759"/>
<dbReference type="GO" id="GO:0031145">
    <property type="term" value="P:anaphase-promoting complex-dependent catabolic process"/>
    <property type="evidence" value="ECO:0007669"/>
    <property type="project" value="TreeGrafter"/>
</dbReference>
<dbReference type="InterPro" id="IPR011990">
    <property type="entry name" value="TPR-like_helical_dom_sf"/>
</dbReference>
<dbReference type="PROSITE" id="PS50005">
    <property type="entry name" value="TPR"/>
    <property type="match status" value="2"/>
</dbReference>
<dbReference type="SUPFAM" id="SSF48452">
    <property type="entry name" value="TPR-like"/>
    <property type="match status" value="2"/>
</dbReference>
<dbReference type="Pfam" id="PF13181">
    <property type="entry name" value="TPR_8"/>
    <property type="match status" value="2"/>
</dbReference>
<evidence type="ECO:0000256" key="7">
    <source>
        <dbReference type="PROSITE-ProRule" id="PRU00339"/>
    </source>
</evidence>
<evidence type="ECO:0000313" key="10">
    <source>
        <dbReference type="EMBL" id="CAF2846340.1"/>
    </source>
</evidence>
<evidence type="ECO:0000256" key="3">
    <source>
        <dbReference type="ARBA" id="ARBA00022776"/>
    </source>
</evidence>
<dbReference type="SMART" id="SM00028">
    <property type="entry name" value="TPR"/>
    <property type="match status" value="5"/>
</dbReference>
<feature type="compositionally biased region" description="Basic and acidic residues" evidence="8">
    <location>
        <begin position="574"/>
        <end position="587"/>
    </location>
</feature>
<evidence type="ECO:0000256" key="4">
    <source>
        <dbReference type="ARBA" id="ARBA00022786"/>
    </source>
</evidence>
<evidence type="ECO:0000256" key="6">
    <source>
        <dbReference type="ARBA" id="ARBA00023306"/>
    </source>
</evidence>
<feature type="region of interest" description="Disordered" evidence="8">
    <location>
        <begin position="563"/>
        <end position="643"/>
    </location>
</feature>
<dbReference type="EMBL" id="HG994593">
    <property type="protein sequence ID" value="CAF2846340.1"/>
    <property type="molecule type" value="Genomic_DNA"/>
</dbReference>
<feature type="compositionally biased region" description="Polar residues" evidence="8">
    <location>
        <begin position="588"/>
        <end position="600"/>
    </location>
</feature>
<keyword evidence="3" id="KW-0498">Mitosis</keyword>
<feature type="domain" description="Cdc23" evidence="9">
    <location>
        <begin position="156"/>
        <end position="351"/>
    </location>
</feature>
<keyword evidence="2" id="KW-0677">Repeat</keyword>
<dbReference type="AlphaFoldDB" id="A0A7R8CP24"/>
<evidence type="ECO:0000256" key="1">
    <source>
        <dbReference type="ARBA" id="ARBA00022618"/>
    </source>
</evidence>
<dbReference type="PANTHER" id="PTHR12558:SF10">
    <property type="entry name" value="CELL DIVISION CYCLE PROTEIN 23 HOMOLOG"/>
    <property type="match status" value="1"/>
</dbReference>
<dbReference type="Proteomes" id="UP000675881">
    <property type="component" value="Chromosome 14"/>
</dbReference>
<sequence>MCLIHTVQAMEDSDPGLDVGVIELDLPALKSELILKYAECSQRGLMQSSKWLAEILFCSQNDVPLTTVIDDIFIRTLDPGISLFLGLNDAFVRKFSAKTLETPFRARLDVIWVYKELQGGISLYVLVVEVKVDLRFPLSFTGSFILLKVDVKCEVQKTSEQVLEDDYETYVMAKSYFDLKEYDRVSHFTKDSKSSKTRFLHYYSRYLSGEKKRLDNSLECVTRVDAQQLSHLKDIRSELQKLYNQEMLDGYCLYIYGIVLKRLSLNDMARNALIESIKAEPGHWGSWHELSCLITDRNTPQELDLPDHWIKHFFLAHTYLELQLNEQALSIYFRLQSGGLQESTYILAQVAIAFHNMREEQRVELGHLAHRTVQIDKYRTETCCVIGNYYSLRFQHEKAVVSFQRALKLNPYYLSAWTLMGHEFMELKNITAAIQSYRHALEVNRRDYRAWNFDPVILESHCVGDIEGGIALYQLAKLYELIKDTDQAAAAYSQYIENTTDQGVAANDRDHQSKAHRYLAQYYLNNSDLDEAYHYAQKCAEFADTCEEGKAILREIAARRGVPSALNPPSTTEDGLKPKVASSHEDSLTLTRSRFTTDNPRFSDDTNNPETTSSNENNDQNTSIDTSSTARRDLEPMNLTFTP</sequence>
<evidence type="ECO:0000256" key="2">
    <source>
        <dbReference type="ARBA" id="ARBA00022737"/>
    </source>
</evidence>
<reference evidence="10" key="1">
    <citation type="submission" date="2021-02" db="EMBL/GenBank/DDBJ databases">
        <authorList>
            <person name="Bekaert M."/>
        </authorList>
    </citation>
    <scope>NUCLEOTIDE SEQUENCE</scope>
    <source>
        <strain evidence="10">IoA-00</strain>
    </source>
</reference>
<dbReference type="InterPro" id="IPR007192">
    <property type="entry name" value="APC8"/>
</dbReference>
<organism evidence="10 11">
    <name type="scientific">Lepeophtheirus salmonis</name>
    <name type="common">Salmon louse</name>
    <name type="synonym">Caligus salmonis</name>
    <dbReference type="NCBI Taxonomy" id="72036"/>
    <lineage>
        <taxon>Eukaryota</taxon>
        <taxon>Metazoa</taxon>
        <taxon>Ecdysozoa</taxon>
        <taxon>Arthropoda</taxon>
        <taxon>Crustacea</taxon>
        <taxon>Multicrustacea</taxon>
        <taxon>Hexanauplia</taxon>
        <taxon>Copepoda</taxon>
        <taxon>Siphonostomatoida</taxon>
        <taxon>Caligidae</taxon>
        <taxon>Lepeophtheirus</taxon>
    </lineage>
</organism>
<evidence type="ECO:0000256" key="5">
    <source>
        <dbReference type="ARBA" id="ARBA00022803"/>
    </source>
</evidence>
<evidence type="ECO:0000256" key="8">
    <source>
        <dbReference type="SAM" id="MobiDB-lite"/>
    </source>
</evidence>
<feature type="repeat" description="TPR" evidence="7">
    <location>
        <begin position="380"/>
        <end position="413"/>
    </location>
</feature>
<feature type="repeat" description="TPR" evidence="7">
    <location>
        <begin position="414"/>
        <end position="447"/>
    </location>
</feature>
<dbReference type="Pfam" id="PF04049">
    <property type="entry name" value="ANAPC8"/>
    <property type="match status" value="1"/>
</dbReference>
<keyword evidence="4" id="KW-0833">Ubl conjugation pathway</keyword>
<dbReference type="GO" id="GO:0045842">
    <property type="term" value="P:positive regulation of mitotic metaphase/anaphase transition"/>
    <property type="evidence" value="ECO:0007669"/>
    <property type="project" value="TreeGrafter"/>
</dbReference>
<gene>
    <name evidence="10" type="ORF">LSAA_4605</name>
</gene>
<proteinExistence type="predicted"/>